<dbReference type="HOGENOM" id="CLU_1848819_0_0_1"/>
<dbReference type="FunCoup" id="Q54I96">
    <property type="interactions" value="877"/>
</dbReference>
<dbReference type="dictyBase" id="DDB_G0288911"/>
<accession>Q54I96</accession>
<name>Q54I96_DICDI</name>
<keyword evidence="3" id="KW-1185">Reference proteome</keyword>
<dbReference type="RefSeq" id="XP_636483.1">
    <property type="nucleotide sequence ID" value="XM_631391.1"/>
</dbReference>
<sequence>MKNKFIIILFSLLLLLCLDLMIINAEVFQDYEIKDINEIEQIHDVLEGDEWKSPYQKREDARLAQQQDEMRRLTGYATTGKLPTNVNRCTGIKCPSGYTCNHDGVCMKKCGRVWCIVSTDCEKDLFGIQFCRPPRGKKP</sequence>
<keyword evidence="1" id="KW-0732">Signal</keyword>
<dbReference type="EMBL" id="AAFI02000126">
    <property type="protein sequence ID" value="EAL62979.1"/>
    <property type="molecule type" value="Genomic_DNA"/>
</dbReference>
<organism evidence="2 3">
    <name type="scientific">Dictyostelium discoideum</name>
    <name type="common">Social amoeba</name>
    <dbReference type="NCBI Taxonomy" id="44689"/>
    <lineage>
        <taxon>Eukaryota</taxon>
        <taxon>Amoebozoa</taxon>
        <taxon>Evosea</taxon>
        <taxon>Eumycetozoa</taxon>
        <taxon>Dictyostelia</taxon>
        <taxon>Dictyosteliales</taxon>
        <taxon>Dictyosteliaceae</taxon>
        <taxon>Dictyostelium</taxon>
    </lineage>
</organism>
<dbReference type="InParanoid" id="Q54I96"/>
<dbReference type="Proteomes" id="UP000002195">
    <property type="component" value="Unassembled WGS sequence"/>
</dbReference>
<comment type="caution">
    <text evidence="2">The sequence shown here is derived from an EMBL/GenBank/DDBJ whole genome shotgun (WGS) entry which is preliminary data.</text>
</comment>
<protein>
    <submittedName>
        <fullName evidence="2">Uncharacterized protein</fullName>
    </submittedName>
</protein>
<dbReference type="PaxDb" id="44689-DDB0266604"/>
<evidence type="ECO:0000313" key="3">
    <source>
        <dbReference type="Proteomes" id="UP000002195"/>
    </source>
</evidence>
<proteinExistence type="predicted"/>
<feature type="chain" id="PRO_5004249634" evidence="1">
    <location>
        <begin position="26"/>
        <end position="139"/>
    </location>
</feature>
<dbReference type="AlphaFoldDB" id="Q54I96"/>
<gene>
    <name evidence="2" type="ORF">DDB_G0288911</name>
</gene>
<dbReference type="KEGG" id="ddi:DDB_G0288911"/>
<dbReference type="eggNOG" id="ENOG502RHZW">
    <property type="taxonomic scope" value="Eukaryota"/>
</dbReference>
<evidence type="ECO:0000313" key="2">
    <source>
        <dbReference type="EMBL" id="EAL62979.1"/>
    </source>
</evidence>
<dbReference type="OMA" id="VWCIVST"/>
<dbReference type="VEuPathDB" id="AmoebaDB:DDB_G0288911"/>
<dbReference type="GeneID" id="8626866"/>
<evidence type="ECO:0000256" key="1">
    <source>
        <dbReference type="SAM" id="SignalP"/>
    </source>
</evidence>
<feature type="signal peptide" evidence="1">
    <location>
        <begin position="1"/>
        <end position="25"/>
    </location>
</feature>
<reference evidence="2 3" key="1">
    <citation type="journal article" date="2005" name="Nature">
        <title>The genome of the social amoeba Dictyostelium discoideum.</title>
        <authorList>
            <consortium name="The Dictyostelium discoideum Sequencing Consortium"/>
            <person name="Eichinger L."/>
            <person name="Pachebat J.A."/>
            <person name="Glockner G."/>
            <person name="Rajandream M.A."/>
            <person name="Sucgang R."/>
            <person name="Berriman M."/>
            <person name="Song J."/>
            <person name="Olsen R."/>
            <person name="Szafranski K."/>
            <person name="Xu Q."/>
            <person name="Tunggal B."/>
            <person name="Kummerfeld S."/>
            <person name="Madera M."/>
            <person name="Konfortov B.A."/>
            <person name="Rivero F."/>
            <person name="Bankier A.T."/>
            <person name="Lehmann R."/>
            <person name="Hamlin N."/>
            <person name="Davies R."/>
            <person name="Gaudet P."/>
            <person name="Fey P."/>
            <person name="Pilcher K."/>
            <person name="Chen G."/>
            <person name="Saunders D."/>
            <person name="Sodergren E."/>
            <person name="Davis P."/>
            <person name="Kerhornou A."/>
            <person name="Nie X."/>
            <person name="Hall N."/>
            <person name="Anjard C."/>
            <person name="Hemphill L."/>
            <person name="Bason N."/>
            <person name="Farbrother P."/>
            <person name="Desany B."/>
            <person name="Just E."/>
            <person name="Morio T."/>
            <person name="Rost R."/>
            <person name="Churcher C."/>
            <person name="Cooper J."/>
            <person name="Haydock S."/>
            <person name="van Driessche N."/>
            <person name="Cronin A."/>
            <person name="Goodhead I."/>
            <person name="Muzny D."/>
            <person name="Mourier T."/>
            <person name="Pain A."/>
            <person name="Lu M."/>
            <person name="Harper D."/>
            <person name="Lindsay R."/>
            <person name="Hauser H."/>
            <person name="James K."/>
            <person name="Quiles M."/>
            <person name="Madan Babu M."/>
            <person name="Saito T."/>
            <person name="Buchrieser C."/>
            <person name="Wardroper A."/>
            <person name="Felder M."/>
            <person name="Thangavelu M."/>
            <person name="Johnson D."/>
            <person name="Knights A."/>
            <person name="Loulseged H."/>
            <person name="Mungall K."/>
            <person name="Oliver K."/>
            <person name="Price C."/>
            <person name="Quail M.A."/>
            <person name="Urushihara H."/>
            <person name="Hernandez J."/>
            <person name="Rabbinowitsch E."/>
            <person name="Steffen D."/>
            <person name="Sanders M."/>
            <person name="Ma J."/>
            <person name="Kohara Y."/>
            <person name="Sharp S."/>
            <person name="Simmonds M."/>
            <person name="Spiegler S."/>
            <person name="Tivey A."/>
            <person name="Sugano S."/>
            <person name="White B."/>
            <person name="Walker D."/>
            <person name="Woodward J."/>
            <person name="Winckler T."/>
            <person name="Tanaka Y."/>
            <person name="Shaulsky G."/>
            <person name="Schleicher M."/>
            <person name="Weinstock G."/>
            <person name="Rosenthal A."/>
            <person name="Cox E.C."/>
            <person name="Chisholm R.L."/>
            <person name="Gibbs R."/>
            <person name="Loomis W.F."/>
            <person name="Platzer M."/>
            <person name="Kay R.R."/>
            <person name="Williams J."/>
            <person name="Dear P.H."/>
            <person name="Noegel A.A."/>
            <person name="Barrell B."/>
            <person name="Kuspa A."/>
        </authorList>
    </citation>
    <scope>NUCLEOTIDE SEQUENCE [LARGE SCALE GENOMIC DNA]</scope>
    <source>
        <strain evidence="2 3">AX4</strain>
    </source>
</reference>